<evidence type="ECO:0000313" key="3">
    <source>
        <dbReference type="EMBL" id="KAF6091019.1"/>
    </source>
</evidence>
<dbReference type="GO" id="GO:0005085">
    <property type="term" value="F:guanyl-nucleotide exchange factor activity"/>
    <property type="evidence" value="ECO:0007669"/>
    <property type="project" value="UniProtKB-KW"/>
</dbReference>
<evidence type="ECO:0000313" key="4">
    <source>
        <dbReference type="Proteomes" id="UP000664940"/>
    </source>
</evidence>
<feature type="region of interest" description="Disordered" evidence="2">
    <location>
        <begin position="1"/>
        <end position="42"/>
    </location>
</feature>
<reference evidence="3 4" key="1">
    <citation type="journal article" date="2020" name="Nature">
        <title>Six reference-quality genomes reveal evolution of bat adaptations.</title>
        <authorList>
            <person name="Jebb D."/>
            <person name="Huang Z."/>
            <person name="Pippel M."/>
            <person name="Hughes G.M."/>
            <person name="Lavrichenko K."/>
            <person name="Devanna P."/>
            <person name="Winkler S."/>
            <person name="Jermiin L.S."/>
            <person name="Skirmuntt E.C."/>
            <person name="Katzourakis A."/>
            <person name="Burkitt-Gray L."/>
            <person name="Ray D.A."/>
            <person name="Sullivan K.A.M."/>
            <person name="Roscito J.G."/>
            <person name="Kirilenko B.M."/>
            <person name="Davalos L.M."/>
            <person name="Corthals A.P."/>
            <person name="Power M.L."/>
            <person name="Jones G."/>
            <person name="Ransome R.D."/>
            <person name="Dechmann D.K.N."/>
            <person name="Locatelli A.G."/>
            <person name="Puechmaille S.J."/>
            <person name="Fedrigo O."/>
            <person name="Jarvis E.D."/>
            <person name="Hiller M."/>
            <person name="Vernes S.C."/>
            <person name="Myers E.W."/>
            <person name="Teeling E.C."/>
        </authorList>
    </citation>
    <scope>NUCLEOTIDE SEQUENCE [LARGE SCALE GENOMIC DNA]</scope>
    <source>
        <strain evidence="3">Bat1K_MPI-CBG_1</strain>
    </source>
</reference>
<evidence type="ECO:0000256" key="1">
    <source>
        <dbReference type="ARBA" id="ARBA00022658"/>
    </source>
</evidence>
<comment type="caution">
    <text evidence="3">The sequence shown here is derived from an EMBL/GenBank/DDBJ whole genome shotgun (WGS) entry which is preliminary data.</text>
</comment>
<dbReference type="PANTHER" id="PTHR22826:SF146">
    <property type="entry name" value="PROTO-ONCOGENE DBL"/>
    <property type="match status" value="1"/>
</dbReference>
<gene>
    <name evidence="3" type="ORF">HJG60_012771</name>
</gene>
<dbReference type="PANTHER" id="PTHR22826">
    <property type="entry name" value="RHO GUANINE EXCHANGE FACTOR-RELATED"/>
    <property type="match status" value="1"/>
</dbReference>
<dbReference type="Proteomes" id="UP000664940">
    <property type="component" value="Unassembled WGS sequence"/>
</dbReference>
<keyword evidence="1" id="KW-0344">Guanine-nucleotide releasing factor</keyword>
<organism evidence="3 4">
    <name type="scientific">Phyllostomus discolor</name>
    <name type="common">pale spear-nosed bat</name>
    <dbReference type="NCBI Taxonomy" id="89673"/>
    <lineage>
        <taxon>Eukaryota</taxon>
        <taxon>Metazoa</taxon>
        <taxon>Chordata</taxon>
        <taxon>Craniata</taxon>
        <taxon>Vertebrata</taxon>
        <taxon>Euteleostomi</taxon>
        <taxon>Mammalia</taxon>
        <taxon>Eutheria</taxon>
        <taxon>Laurasiatheria</taxon>
        <taxon>Chiroptera</taxon>
        <taxon>Yangochiroptera</taxon>
        <taxon>Phyllostomidae</taxon>
        <taxon>Phyllostominae</taxon>
        <taxon>Phyllostomus</taxon>
    </lineage>
</organism>
<proteinExistence type="predicted"/>
<evidence type="ECO:0000256" key="2">
    <source>
        <dbReference type="SAM" id="MobiDB-lite"/>
    </source>
</evidence>
<accession>A0A833ZEC1</accession>
<name>A0A833ZEC1_9CHIR</name>
<protein>
    <submittedName>
        <fullName evidence="3">MCF.2 cell line derived transforming sequence</fullName>
    </submittedName>
</protein>
<dbReference type="GO" id="GO:0005737">
    <property type="term" value="C:cytoplasm"/>
    <property type="evidence" value="ECO:0007669"/>
    <property type="project" value="TreeGrafter"/>
</dbReference>
<dbReference type="InterPro" id="IPR051336">
    <property type="entry name" value="RhoGEF_Guanine_NuclExch_SF"/>
</dbReference>
<dbReference type="AlphaFoldDB" id="A0A833ZEC1"/>
<sequence>MAADGSRPHLGSPTLEARHVPQASAPQTPLLGGRSRDLPPDQDGCVSLPTAQIIPLQVDMAMAQERGKRVEKCTNSYLCLLPTVFVADSGVHLRVKDISHFLMQDIAFLSGGRGKDDAWIVTFPENCNFKCISEEVIEKVLTYLTYVARQNGSDSRFTIILDRRLDTWSSVKISLQKISVKDKDEGISEYHLHKDSYHSTLKIKLRRGESQSHQTPRRVGAFFLPLSSLLGHA</sequence>
<dbReference type="EMBL" id="JABVXQ010000009">
    <property type="protein sequence ID" value="KAF6091019.1"/>
    <property type="molecule type" value="Genomic_DNA"/>
</dbReference>
<dbReference type="GO" id="GO:0016358">
    <property type="term" value="P:dendrite development"/>
    <property type="evidence" value="ECO:0007669"/>
    <property type="project" value="TreeGrafter"/>
</dbReference>